<reference evidence="7" key="1">
    <citation type="journal article" date="2019" name="Int. J. Syst. Evol. Microbiol.">
        <title>The Global Catalogue of Microorganisms (GCM) 10K type strain sequencing project: providing services to taxonomists for standard genome sequencing and annotation.</title>
        <authorList>
            <consortium name="The Broad Institute Genomics Platform"/>
            <consortium name="The Broad Institute Genome Sequencing Center for Infectious Disease"/>
            <person name="Wu L."/>
            <person name="Ma J."/>
        </authorList>
    </citation>
    <scope>NUCLEOTIDE SEQUENCE [LARGE SCALE GENOMIC DNA]</scope>
    <source>
        <strain evidence="7">JCM 9933</strain>
    </source>
</reference>
<name>A0ABP3PRQ4_9PROT</name>
<dbReference type="PANTHER" id="PTHR30346">
    <property type="entry name" value="TRANSCRIPTIONAL DUAL REGULATOR HCAR-RELATED"/>
    <property type="match status" value="1"/>
</dbReference>
<organism evidence="6 7">
    <name type="scientific">Craurococcus roseus</name>
    <dbReference type="NCBI Taxonomy" id="77585"/>
    <lineage>
        <taxon>Bacteria</taxon>
        <taxon>Pseudomonadati</taxon>
        <taxon>Pseudomonadota</taxon>
        <taxon>Alphaproteobacteria</taxon>
        <taxon>Acetobacterales</taxon>
        <taxon>Acetobacteraceae</taxon>
        <taxon>Craurococcus</taxon>
    </lineage>
</organism>
<evidence type="ECO:0000256" key="4">
    <source>
        <dbReference type="ARBA" id="ARBA00023163"/>
    </source>
</evidence>
<dbReference type="InterPro" id="IPR000847">
    <property type="entry name" value="LysR_HTH_N"/>
</dbReference>
<keyword evidence="3" id="KW-0238">DNA-binding</keyword>
<dbReference type="Pfam" id="PF03466">
    <property type="entry name" value="LysR_substrate"/>
    <property type="match status" value="1"/>
</dbReference>
<dbReference type="Gene3D" id="1.10.10.10">
    <property type="entry name" value="Winged helix-like DNA-binding domain superfamily/Winged helix DNA-binding domain"/>
    <property type="match status" value="1"/>
</dbReference>
<proteinExistence type="inferred from homology"/>
<evidence type="ECO:0000256" key="2">
    <source>
        <dbReference type="ARBA" id="ARBA00023015"/>
    </source>
</evidence>
<keyword evidence="4" id="KW-0804">Transcription</keyword>
<dbReference type="Proteomes" id="UP001501588">
    <property type="component" value="Unassembled WGS sequence"/>
</dbReference>
<dbReference type="SUPFAM" id="SSF53850">
    <property type="entry name" value="Periplasmic binding protein-like II"/>
    <property type="match status" value="1"/>
</dbReference>
<comment type="similarity">
    <text evidence="1">Belongs to the LysR transcriptional regulatory family.</text>
</comment>
<evidence type="ECO:0000256" key="3">
    <source>
        <dbReference type="ARBA" id="ARBA00023125"/>
    </source>
</evidence>
<dbReference type="Pfam" id="PF00126">
    <property type="entry name" value="HTH_1"/>
    <property type="match status" value="1"/>
</dbReference>
<keyword evidence="7" id="KW-1185">Reference proteome</keyword>
<dbReference type="Gene3D" id="3.40.190.10">
    <property type="entry name" value="Periplasmic binding protein-like II"/>
    <property type="match status" value="2"/>
</dbReference>
<dbReference type="PANTHER" id="PTHR30346:SF17">
    <property type="entry name" value="LYSR FAMILY TRANSCRIPTIONAL REGULATOR"/>
    <property type="match status" value="1"/>
</dbReference>
<dbReference type="EMBL" id="BAAAFZ010000007">
    <property type="protein sequence ID" value="GAA0569455.1"/>
    <property type="molecule type" value="Genomic_DNA"/>
</dbReference>
<comment type="caution">
    <text evidence="6">The sequence shown here is derived from an EMBL/GenBank/DDBJ whole genome shotgun (WGS) entry which is preliminary data.</text>
</comment>
<keyword evidence="2" id="KW-0805">Transcription regulation</keyword>
<protein>
    <submittedName>
        <fullName evidence="6">LysR family transcriptional regulator</fullName>
    </submittedName>
</protein>
<gene>
    <name evidence="6" type="ORF">GCM10009416_04850</name>
</gene>
<evidence type="ECO:0000256" key="1">
    <source>
        <dbReference type="ARBA" id="ARBA00009437"/>
    </source>
</evidence>
<dbReference type="PROSITE" id="PS50931">
    <property type="entry name" value="HTH_LYSR"/>
    <property type="match status" value="1"/>
</dbReference>
<dbReference type="InterPro" id="IPR036390">
    <property type="entry name" value="WH_DNA-bd_sf"/>
</dbReference>
<dbReference type="InterPro" id="IPR005119">
    <property type="entry name" value="LysR_subst-bd"/>
</dbReference>
<dbReference type="RefSeq" id="WP_343893547.1">
    <property type="nucleotide sequence ID" value="NZ_BAAAFZ010000007.1"/>
</dbReference>
<dbReference type="CDD" id="cd08445">
    <property type="entry name" value="PBP2_BenM_CatM_CatR"/>
    <property type="match status" value="1"/>
</dbReference>
<evidence type="ECO:0000313" key="6">
    <source>
        <dbReference type="EMBL" id="GAA0569455.1"/>
    </source>
</evidence>
<dbReference type="SUPFAM" id="SSF46785">
    <property type="entry name" value="Winged helix' DNA-binding domain"/>
    <property type="match status" value="1"/>
</dbReference>
<evidence type="ECO:0000259" key="5">
    <source>
        <dbReference type="PROSITE" id="PS50931"/>
    </source>
</evidence>
<sequence>MVATIPGRYRLESRQLRYFAAVARERNFTRAAEKLRIAQPPLSRQIQQLEEEFGVALFDRGSRPLALTDAGRLLFEQAVQVLDRMDEMKAMARRLLEAEKPRFSIGFVASTLYGYLPEVIRRYRGARPGVELTLLELTTMEQIAALKEGRIDVGFGRIPFDDPAIERTLLRNEKLSAALPLSHPLASRTGRLRLEELAGDTLVVYPKAPRPSYADQVLGLLRGRGLKPPAVHEVRELQTALGLVAAETGVCLVPASVERLRRDNVVYRPLDESGAVSPIIMSARKGDASPEIKLVLRLVKEMYRKEGIAFGA</sequence>
<dbReference type="PRINTS" id="PR00039">
    <property type="entry name" value="HTHLYSR"/>
</dbReference>
<dbReference type="InterPro" id="IPR036388">
    <property type="entry name" value="WH-like_DNA-bd_sf"/>
</dbReference>
<evidence type="ECO:0000313" key="7">
    <source>
        <dbReference type="Proteomes" id="UP001501588"/>
    </source>
</evidence>
<feature type="domain" description="HTH lysR-type" evidence="5">
    <location>
        <begin position="11"/>
        <end position="68"/>
    </location>
</feature>
<accession>A0ABP3PRQ4</accession>